<name>A0A364K0W2_9BACL</name>
<reference evidence="1 2" key="2">
    <citation type="submission" date="2018-06" db="EMBL/GenBank/DDBJ databases">
        <authorList>
            <person name="Zhirakovskaya E."/>
        </authorList>
    </citation>
    <scope>NUCLEOTIDE SEQUENCE [LARGE SCALE GENOMIC DNA]</scope>
    <source>
        <strain evidence="1 2">FBKL4.011</strain>
    </source>
</reference>
<dbReference type="InterPro" id="IPR050583">
    <property type="entry name" value="Mycobacterial_A85_antigen"/>
</dbReference>
<sequence>MVQKQVKRIIKREVISSKYLHEDKQVLISLPPGYDESSSYPCLILHDGDDYFNLGRIVTQANQMISEGQIKPLIMVAVPVQKSLRTEEYAPHGARHELHQQFIMDELLPMLKERYPVSLTRENWVIGGSSLGAAASLQLAINHPQQFTHVLSQSGAFLSQTTELICQMTNLQDLIVYQSIGKSETAVSTHMGNLDLVTRNREVYRHLVEKKATVTYREKEGDHTWGFWQRDLPEALHFFFKA</sequence>
<gene>
    <name evidence="1" type="ORF">DL897_16955</name>
</gene>
<dbReference type="InterPro" id="IPR029058">
    <property type="entry name" value="AB_hydrolase_fold"/>
</dbReference>
<comment type="caution">
    <text evidence="1">The sequence shown here is derived from an EMBL/GenBank/DDBJ whole genome shotgun (WGS) entry which is preliminary data.</text>
</comment>
<dbReference type="Pfam" id="PF00756">
    <property type="entry name" value="Esterase"/>
    <property type="match status" value="1"/>
</dbReference>
<proteinExistence type="predicted"/>
<reference evidence="1 2" key="1">
    <citation type="submission" date="2018-06" db="EMBL/GenBank/DDBJ databases">
        <title>Thermoflavimicrobium daqus sp. nov., a thermophilic microbe isolated from Moutai-flavour Daqu.</title>
        <authorList>
            <person name="Wang X."/>
            <person name="Zhou H."/>
        </authorList>
    </citation>
    <scope>NUCLEOTIDE SEQUENCE [LARGE SCALE GENOMIC DNA]</scope>
    <source>
        <strain evidence="1 2">FBKL4.011</strain>
    </source>
</reference>
<dbReference type="AlphaFoldDB" id="A0A364K0W2"/>
<evidence type="ECO:0000313" key="2">
    <source>
        <dbReference type="Proteomes" id="UP000251213"/>
    </source>
</evidence>
<accession>A0A364K0W2</accession>
<dbReference type="OrthoDB" id="9803578at2"/>
<organism evidence="1 2">
    <name type="scientific">Thermoflavimicrobium daqui</name>
    <dbReference type="NCBI Taxonomy" id="2137476"/>
    <lineage>
        <taxon>Bacteria</taxon>
        <taxon>Bacillati</taxon>
        <taxon>Bacillota</taxon>
        <taxon>Bacilli</taxon>
        <taxon>Bacillales</taxon>
        <taxon>Thermoactinomycetaceae</taxon>
        <taxon>Thermoflavimicrobium</taxon>
    </lineage>
</organism>
<dbReference type="InterPro" id="IPR000801">
    <property type="entry name" value="Esterase-like"/>
</dbReference>
<protein>
    <submittedName>
        <fullName evidence="1">Enterochelin esterase</fullName>
    </submittedName>
</protein>
<dbReference type="PANTHER" id="PTHR48098:SF3">
    <property type="entry name" value="IRON(III) ENTEROBACTIN ESTERASE"/>
    <property type="match status" value="1"/>
</dbReference>
<dbReference type="RefSeq" id="WP_113660304.1">
    <property type="nucleotide sequence ID" value="NZ_KZ845680.1"/>
</dbReference>
<evidence type="ECO:0000313" key="1">
    <source>
        <dbReference type="EMBL" id="RAL21326.1"/>
    </source>
</evidence>
<dbReference type="Gene3D" id="3.40.50.1820">
    <property type="entry name" value="alpha/beta hydrolase"/>
    <property type="match status" value="1"/>
</dbReference>
<keyword evidence="2" id="KW-1185">Reference proteome</keyword>
<dbReference type="Proteomes" id="UP000251213">
    <property type="component" value="Unassembled WGS sequence"/>
</dbReference>
<dbReference type="EMBL" id="QJKK01000018">
    <property type="protein sequence ID" value="RAL21326.1"/>
    <property type="molecule type" value="Genomic_DNA"/>
</dbReference>
<dbReference type="SUPFAM" id="SSF53474">
    <property type="entry name" value="alpha/beta-Hydrolases"/>
    <property type="match status" value="1"/>
</dbReference>
<dbReference type="PANTHER" id="PTHR48098">
    <property type="entry name" value="ENTEROCHELIN ESTERASE-RELATED"/>
    <property type="match status" value="1"/>
</dbReference>